<evidence type="ECO:0000256" key="5">
    <source>
        <dbReference type="ARBA" id="ARBA00023002"/>
    </source>
</evidence>
<organism evidence="9 10">
    <name type="scientific">Comamonas terrae</name>
    <dbReference type="NCBI Taxonomy" id="673548"/>
    <lineage>
        <taxon>Bacteria</taxon>
        <taxon>Pseudomonadati</taxon>
        <taxon>Pseudomonadota</taxon>
        <taxon>Betaproteobacteria</taxon>
        <taxon>Burkholderiales</taxon>
        <taxon>Comamonadaceae</taxon>
        <taxon>Comamonas</taxon>
    </lineage>
</organism>
<name>A0ABW5UH29_9BURK</name>
<evidence type="ECO:0000256" key="3">
    <source>
        <dbReference type="ARBA" id="ARBA00022630"/>
    </source>
</evidence>
<dbReference type="InterPro" id="IPR013786">
    <property type="entry name" value="AcylCoA_DH/ox_N"/>
</dbReference>
<dbReference type="InterPro" id="IPR006091">
    <property type="entry name" value="Acyl-CoA_Oxase/DH_mid-dom"/>
</dbReference>
<dbReference type="SUPFAM" id="SSF47203">
    <property type="entry name" value="Acyl-CoA dehydrogenase C-terminal domain-like"/>
    <property type="match status" value="1"/>
</dbReference>
<dbReference type="SUPFAM" id="SSF56645">
    <property type="entry name" value="Acyl-CoA dehydrogenase NM domain-like"/>
    <property type="match status" value="1"/>
</dbReference>
<feature type="domain" description="Acyl-CoA dehydrogenase/oxidase C-terminal" evidence="6">
    <location>
        <begin position="231"/>
        <end position="391"/>
    </location>
</feature>
<evidence type="ECO:0000259" key="6">
    <source>
        <dbReference type="Pfam" id="PF00441"/>
    </source>
</evidence>
<dbReference type="InterPro" id="IPR046373">
    <property type="entry name" value="Acyl-CoA_Oxase/DH_mid-dom_sf"/>
</dbReference>
<evidence type="ECO:0000256" key="1">
    <source>
        <dbReference type="ARBA" id="ARBA00001974"/>
    </source>
</evidence>
<proteinExistence type="inferred from homology"/>
<evidence type="ECO:0000259" key="7">
    <source>
        <dbReference type="Pfam" id="PF02770"/>
    </source>
</evidence>
<sequence>MDLAFTPEEQAFREEVRTWVRAHLPEEIAHKVRNDLRLTRDDLQRWAKILGKKGWLASGWPAQFGGPGWTAVQKHLFEEECAAACAPGVVPFGPVMVAPVIMAYGSPEQQKRFLPGIASGEVWWSQGYSEPGSGSDLASLKTRAERVGDKYIVNGQKTWTTLGQYGEWIFCLVRTSSEGKPQTGISFLLIDMKSPGVTVRPIKLLDGECEVNEVFFDNVEVPADQLIGEENKGWTYAKHLLSHERTNIAGVNRAKRELERLKRIAKTEGVWDDQRFRDQIALLEVDIVALEMLVLRVLSAEKSGKNPLDIAGLLKIKGSEIQQRYAELMMLAAGPYSLPFIEEAMEAGWQGDFPGGVVANAPLASTYFNMRKTTIYGGSNEVQRNIVAQTVLG</sequence>
<dbReference type="InterPro" id="IPR009075">
    <property type="entry name" value="AcylCo_DH/oxidase_C"/>
</dbReference>
<dbReference type="EMBL" id="JBHUMV010000001">
    <property type="protein sequence ID" value="MFD2752836.1"/>
    <property type="molecule type" value="Genomic_DNA"/>
</dbReference>
<dbReference type="PANTHER" id="PTHR43292:SF3">
    <property type="entry name" value="ACYL-COA DEHYDROGENASE FADE29"/>
    <property type="match status" value="1"/>
</dbReference>
<gene>
    <name evidence="9" type="ORF">ACFSW6_01955</name>
</gene>
<dbReference type="Gene3D" id="1.20.140.10">
    <property type="entry name" value="Butyryl-CoA Dehydrogenase, subunit A, domain 3"/>
    <property type="match status" value="1"/>
</dbReference>
<evidence type="ECO:0000313" key="10">
    <source>
        <dbReference type="Proteomes" id="UP001597463"/>
    </source>
</evidence>
<dbReference type="Gene3D" id="2.40.110.10">
    <property type="entry name" value="Butyryl-CoA Dehydrogenase, subunit A, domain 2"/>
    <property type="match status" value="1"/>
</dbReference>
<evidence type="ECO:0000259" key="8">
    <source>
        <dbReference type="Pfam" id="PF02771"/>
    </source>
</evidence>
<dbReference type="Pfam" id="PF02771">
    <property type="entry name" value="Acyl-CoA_dh_N"/>
    <property type="match status" value="1"/>
</dbReference>
<evidence type="ECO:0000256" key="2">
    <source>
        <dbReference type="ARBA" id="ARBA00009347"/>
    </source>
</evidence>
<comment type="cofactor">
    <cofactor evidence="1">
        <name>FAD</name>
        <dbReference type="ChEBI" id="CHEBI:57692"/>
    </cofactor>
</comment>
<evidence type="ECO:0000256" key="4">
    <source>
        <dbReference type="ARBA" id="ARBA00022827"/>
    </source>
</evidence>
<dbReference type="InterPro" id="IPR052161">
    <property type="entry name" value="Mycobact_Acyl-CoA_DH"/>
</dbReference>
<feature type="domain" description="Acyl-CoA oxidase/dehydrogenase middle" evidence="7">
    <location>
        <begin position="127"/>
        <end position="219"/>
    </location>
</feature>
<evidence type="ECO:0000313" key="9">
    <source>
        <dbReference type="EMBL" id="MFD2752836.1"/>
    </source>
</evidence>
<dbReference type="InterPro" id="IPR036250">
    <property type="entry name" value="AcylCo_DH-like_C"/>
</dbReference>
<comment type="caution">
    <text evidence="9">The sequence shown here is derived from an EMBL/GenBank/DDBJ whole genome shotgun (WGS) entry which is preliminary data.</text>
</comment>
<dbReference type="Pfam" id="PF00441">
    <property type="entry name" value="Acyl-CoA_dh_1"/>
    <property type="match status" value="1"/>
</dbReference>
<feature type="domain" description="Acyl-CoA dehydrogenase/oxidase N-terminal" evidence="8">
    <location>
        <begin position="6"/>
        <end position="121"/>
    </location>
</feature>
<reference evidence="10" key="1">
    <citation type="journal article" date="2019" name="Int. J. Syst. Evol. Microbiol.">
        <title>The Global Catalogue of Microorganisms (GCM) 10K type strain sequencing project: providing services to taxonomists for standard genome sequencing and annotation.</title>
        <authorList>
            <consortium name="The Broad Institute Genomics Platform"/>
            <consortium name="The Broad Institute Genome Sequencing Center for Infectious Disease"/>
            <person name="Wu L."/>
            <person name="Ma J."/>
        </authorList>
    </citation>
    <scope>NUCLEOTIDE SEQUENCE [LARGE SCALE GENOMIC DNA]</scope>
    <source>
        <strain evidence="10">TISTR 1906</strain>
    </source>
</reference>
<dbReference type="InterPro" id="IPR009100">
    <property type="entry name" value="AcylCoA_DH/oxidase_NM_dom_sf"/>
</dbReference>
<keyword evidence="5" id="KW-0560">Oxidoreductase</keyword>
<dbReference type="RefSeq" id="WP_066473037.1">
    <property type="nucleotide sequence ID" value="NZ_BCNT01000003.1"/>
</dbReference>
<keyword evidence="4" id="KW-0274">FAD</keyword>
<accession>A0ABW5UH29</accession>
<comment type="similarity">
    <text evidence="2">Belongs to the acyl-CoA dehydrogenase family.</text>
</comment>
<dbReference type="InterPro" id="IPR037069">
    <property type="entry name" value="AcylCoA_DH/ox_N_sf"/>
</dbReference>
<dbReference type="Gene3D" id="1.10.540.10">
    <property type="entry name" value="Acyl-CoA dehydrogenase/oxidase, N-terminal domain"/>
    <property type="match status" value="1"/>
</dbReference>
<dbReference type="Pfam" id="PF02770">
    <property type="entry name" value="Acyl-CoA_dh_M"/>
    <property type="match status" value="1"/>
</dbReference>
<protein>
    <submittedName>
        <fullName evidence="9">Acyl-CoA dehydrogenase family protein</fullName>
    </submittedName>
</protein>
<dbReference type="Proteomes" id="UP001597463">
    <property type="component" value="Unassembled WGS sequence"/>
</dbReference>
<keyword evidence="10" id="KW-1185">Reference proteome</keyword>
<dbReference type="PANTHER" id="PTHR43292">
    <property type="entry name" value="ACYL-COA DEHYDROGENASE"/>
    <property type="match status" value="1"/>
</dbReference>
<keyword evidence="3" id="KW-0285">Flavoprotein</keyword>